<evidence type="ECO:0000313" key="2">
    <source>
        <dbReference type="Proteomes" id="UP000193944"/>
    </source>
</evidence>
<organism evidence="1 2">
    <name type="scientific">Anaeromyces robustus</name>
    <dbReference type="NCBI Taxonomy" id="1754192"/>
    <lineage>
        <taxon>Eukaryota</taxon>
        <taxon>Fungi</taxon>
        <taxon>Fungi incertae sedis</taxon>
        <taxon>Chytridiomycota</taxon>
        <taxon>Chytridiomycota incertae sedis</taxon>
        <taxon>Neocallimastigomycetes</taxon>
        <taxon>Neocallimastigales</taxon>
        <taxon>Neocallimastigaceae</taxon>
        <taxon>Anaeromyces</taxon>
    </lineage>
</organism>
<dbReference type="Proteomes" id="UP000193944">
    <property type="component" value="Unassembled WGS sequence"/>
</dbReference>
<accession>A0A1Y1WRG0</accession>
<sequence>MDLELRAYIEQQNLKIQQYEEQQIKEQLMYCCELFRTFYPEEIRLKRGEYQTAHEAQELEEWALRGEAVSDDLLGALQTNPVQPHQVNQNIQTKRPPGLSEPITSLVKHKIKHEIRRSSVPFDLKPKRLYDEISPEMGFQCCQYKTIKSSIARNISKQFPPDLKLFDEILDVSEYYKTIEGKEFKIFKNDNLIIFQSPFQAEFFSKYEDIFADGTWDFLYCTCNSSSMFPNINIKYRIWHHKRALDNKFNKLCSKKCNEHNYVQFLEFLEYFKYTYLIDYNIKYWNYYNNIKHITNNASESYNNQLKNFFSKKPTFFKLIYVLQKQQFLSNVDYKRRITGFWGKRTKKLIRTDEINTIVKYYKIMEILEKRKNEIDRNKITDLWLNCLDDLNIKIIN</sequence>
<name>A0A1Y1WRG0_9FUNG</name>
<proteinExistence type="predicted"/>
<reference evidence="1 2" key="1">
    <citation type="submission" date="2016-08" db="EMBL/GenBank/DDBJ databases">
        <title>A Parts List for Fungal Cellulosomes Revealed by Comparative Genomics.</title>
        <authorList>
            <consortium name="DOE Joint Genome Institute"/>
            <person name="Haitjema C.H."/>
            <person name="Gilmore S.P."/>
            <person name="Henske J.K."/>
            <person name="Solomon K.V."/>
            <person name="De Groot R."/>
            <person name="Kuo A."/>
            <person name="Mondo S.J."/>
            <person name="Salamov A.A."/>
            <person name="Labutti K."/>
            <person name="Zhao Z."/>
            <person name="Chiniquy J."/>
            <person name="Barry K."/>
            <person name="Brewer H.M."/>
            <person name="Purvine S.O."/>
            <person name="Wright A.T."/>
            <person name="Boxma B."/>
            <person name="Van Alen T."/>
            <person name="Hackstein J.H."/>
            <person name="Baker S.E."/>
            <person name="Grigoriev I.V."/>
            <person name="O'Malley M.A."/>
        </authorList>
    </citation>
    <scope>NUCLEOTIDE SEQUENCE [LARGE SCALE GENOMIC DNA]</scope>
    <source>
        <strain evidence="1 2">S4</strain>
    </source>
</reference>
<gene>
    <name evidence="1" type="ORF">BCR32DRAFT_284529</name>
</gene>
<comment type="caution">
    <text evidence="1">The sequence shown here is derived from an EMBL/GenBank/DDBJ whole genome shotgun (WGS) entry which is preliminary data.</text>
</comment>
<keyword evidence="2" id="KW-1185">Reference proteome</keyword>
<dbReference type="AlphaFoldDB" id="A0A1Y1WRG0"/>
<dbReference type="EMBL" id="MCFG01000317">
    <property type="protein sequence ID" value="ORX76120.1"/>
    <property type="molecule type" value="Genomic_DNA"/>
</dbReference>
<reference evidence="1 2" key="2">
    <citation type="submission" date="2016-08" db="EMBL/GenBank/DDBJ databases">
        <title>Pervasive Adenine N6-methylation of Active Genes in Fungi.</title>
        <authorList>
            <consortium name="DOE Joint Genome Institute"/>
            <person name="Mondo S.J."/>
            <person name="Dannebaum R.O."/>
            <person name="Kuo R.C."/>
            <person name="Labutti K."/>
            <person name="Haridas S."/>
            <person name="Kuo A."/>
            <person name="Salamov A."/>
            <person name="Ahrendt S.R."/>
            <person name="Lipzen A."/>
            <person name="Sullivan W."/>
            <person name="Andreopoulos W.B."/>
            <person name="Clum A."/>
            <person name="Lindquist E."/>
            <person name="Daum C."/>
            <person name="Ramamoorthy G.K."/>
            <person name="Gryganskyi A."/>
            <person name="Culley D."/>
            <person name="Magnuson J.K."/>
            <person name="James T.Y."/>
            <person name="O'Malley M.A."/>
            <person name="Stajich J.E."/>
            <person name="Spatafora J.W."/>
            <person name="Visel A."/>
            <person name="Grigoriev I.V."/>
        </authorList>
    </citation>
    <scope>NUCLEOTIDE SEQUENCE [LARGE SCALE GENOMIC DNA]</scope>
    <source>
        <strain evidence="1 2">S4</strain>
    </source>
</reference>
<evidence type="ECO:0000313" key="1">
    <source>
        <dbReference type="EMBL" id="ORX76120.1"/>
    </source>
</evidence>
<protein>
    <submittedName>
        <fullName evidence="1">Uncharacterized protein</fullName>
    </submittedName>
</protein>